<name>A0A177YEP1_9NOCA</name>
<dbReference type="Gene3D" id="3.30.920.30">
    <property type="entry name" value="Hypothetical protein"/>
    <property type="match status" value="1"/>
</dbReference>
<dbReference type="RefSeq" id="WP_068426352.1">
    <property type="nucleotide sequence ID" value="NZ_LVHI01000013.1"/>
</dbReference>
<gene>
    <name evidence="8" type="ORF">A3K89_21125</name>
</gene>
<comment type="caution">
    <text evidence="8">The sequence shown here is derived from an EMBL/GenBank/DDBJ whole genome shotgun (WGS) entry which is preliminary data.</text>
</comment>
<organism evidence="8 9">
    <name type="scientific">Rhodococcoides kyotonense</name>
    <dbReference type="NCBI Taxonomy" id="398843"/>
    <lineage>
        <taxon>Bacteria</taxon>
        <taxon>Bacillati</taxon>
        <taxon>Actinomycetota</taxon>
        <taxon>Actinomycetes</taxon>
        <taxon>Mycobacteriales</taxon>
        <taxon>Nocardiaceae</taxon>
        <taxon>Rhodococcoides</taxon>
    </lineage>
</organism>
<evidence type="ECO:0000256" key="6">
    <source>
        <dbReference type="ARBA" id="ARBA00022884"/>
    </source>
</evidence>
<dbReference type="GO" id="GO:0003729">
    <property type="term" value="F:mRNA binding"/>
    <property type="evidence" value="ECO:0007669"/>
    <property type="project" value="InterPro"/>
</dbReference>
<dbReference type="Proteomes" id="UP000077519">
    <property type="component" value="Unassembled WGS sequence"/>
</dbReference>
<evidence type="ECO:0000256" key="4">
    <source>
        <dbReference type="ARBA" id="ARBA00022759"/>
    </source>
</evidence>
<evidence type="ECO:0000256" key="7">
    <source>
        <dbReference type="ARBA" id="ARBA00023016"/>
    </source>
</evidence>
<dbReference type="GO" id="GO:0016787">
    <property type="term" value="F:hydrolase activity"/>
    <property type="evidence" value="ECO:0007669"/>
    <property type="project" value="UniProtKB-KW"/>
</dbReference>
<dbReference type="GO" id="GO:0004519">
    <property type="term" value="F:endonuclease activity"/>
    <property type="evidence" value="ECO:0007669"/>
    <property type="project" value="UniProtKB-KW"/>
</dbReference>
<accession>A0A177YEP1</accession>
<keyword evidence="7" id="KW-0346">Stress response</keyword>
<dbReference type="InterPro" id="IPR038570">
    <property type="entry name" value="HicA_sf"/>
</dbReference>
<dbReference type="InterPro" id="IPR012933">
    <property type="entry name" value="HicA_mRNA_interferase"/>
</dbReference>
<keyword evidence="6" id="KW-0694">RNA-binding</keyword>
<keyword evidence="9" id="KW-1185">Reference proteome</keyword>
<evidence type="ECO:0000313" key="8">
    <source>
        <dbReference type="EMBL" id="OAK54012.1"/>
    </source>
</evidence>
<evidence type="ECO:0008006" key="10">
    <source>
        <dbReference type="Google" id="ProtNLM"/>
    </source>
</evidence>
<keyword evidence="3" id="KW-0540">Nuclease</keyword>
<dbReference type="AlphaFoldDB" id="A0A177YEP1"/>
<reference evidence="8 9" key="1">
    <citation type="submission" date="2016-03" db="EMBL/GenBank/DDBJ databases">
        <title>Genome sequence of Rhodococcus kyotonensis KB10.</title>
        <authorList>
            <person name="Jeong H."/>
            <person name="Hong C.E."/>
            <person name="Jo S.H."/>
            <person name="Park J.M."/>
        </authorList>
    </citation>
    <scope>NUCLEOTIDE SEQUENCE [LARGE SCALE GENOMIC DNA]</scope>
    <source>
        <strain evidence="8 9">KB10</strain>
    </source>
</reference>
<evidence type="ECO:0000256" key="2">
    <source>
        <dbReference type="ARBA" id="ARBA00022649"/>
    </source>
</evidence>
<proteinExistence type="inferred from homology"/>
<evidence type="ECO:0000313" key="9">
    <source>
        <dbReference type="Proteomes" id="UP000077519"/>
    </source>
</evidence>
<dbReference type="Pfam" id="PF07927">
    <property type="entry name" value="HicA_toxin"/>
    <property type="match status" value="1"/>
</dbReference>
<comment type="similarity">
    <text evidence="1">Belongs to the HicA mRNA interferase family.</text>
</comment>
<dbReference type="SUPFAM" id="SSF54786">
    <property type="entry name" value="YcfA/nrd intein domain"/>
    <property type="match status" value="1"/>
</dbReference>
<sequence length="66" mass="7154">MVTEQPTRKVVKELKAAGFFSVRTVGSHSTWVSADGAVKVTVPDGHRTISPGVYRKILAAMKEAQK</sequence>
<evidence type="ECO:0000256" key="3">
    <source>
        <dbReference type="ARBA" id="ARBA00022722"/>
    </source>
</evidence>
<evidence type="ECO:0000256" key="1">
    <source>
        <dbReference type="ARBA" id="ARBA00006620"/>
    </source>
</evidence>
<keyword evidence="2" id="KW-1277">Toxin-antitoxin system</keyword>
<keyword evidence="5" id="KW-0378">Hydrolase</keyword>
<dbReference type="EMBL" id="LVHI01000013">
    <property type="protein sequence ID" value="OAK54012.1"/>
    <property type="molecule type" value="Genomic_DNA"/>
</dbReference>
<protein>
    <recommendedName>
        <fullName evidence="10">Addiction module toxin, HicA family</fullName>
    </recommendedName>
</protein>
<keyword evidence="4" id="KW-0255">Endonuclease</keyword>
<evidence type="ECO:0000256" key="5">
    <source>
        <dbReference type="ARBA" id="ARBA00022801"/>
    </source>
</evidence>